<dbReference type="Proteomes" id="UP000722165">
    <property type="component" value="Unassembled WGS sequence"/>
</dbReference>
<feature type="domain" description="Acyl-CoA dehydrogenase/oxidase C-terminal" evidence="4">
    <location>
        <begin position="237"/>
        <end position="386"/>
    </location>
</feature>
<dbReference type="InterPro" id="IPR009075">
    <property type="entry name" value="AcylCo_DH/oxidase_C"/>
</dbReference>
<reference evidence="7 8" key="1">
    <citation type="submission" date="2021-06" db="EMBL/GenBank/DDBJ databases">
        <authorList>
            <person name="Lu T."/>
            <person name="Wang Q."/>
            <person name="Han X."/>
        </authorList>
    </citation>
    <scope>NUCLEOTIDE SEQUENCE [LARGE SCALE GENOMIC DNA]</scope>
    <source>
        <strain evidence="7 8">LAM0050</strain>
    </source>
</reference>
<keyword evidence="2" id="KW-0285">Flavoprotein</keyword>
<keyword evidence="8" id="KW-1185">Reference proteome</keyword>
<keyword evidence="3" id="KW-0560">Oxidoreductase</keyword>
<dbReference type="Pfam" id="PF02771">
    <property type="entry name" value="Acyl-CoA_dh_N"/>
    <property type="match status" value="1"/>
</dbReference>
<evidence type="ECO:0000259" key="6">
    <source>
        <dbReference type="Pfam" id="PF02771"/>
    </source>
</evidence>
<dbReference type="PANTHER" id="PTHR48083:SF2">
    <property type="entry name" value="MEDIUM-CHAIN SPECIFIC ACYL-COA DEHYDROGENASE, MITOCHONDRIAL"/>
    <property type="match status" value="1"/>
</dbReference>
<protein>
    <recommendedName>
        <fullName evidence="1">Medium-chain specific acyl-CoA dehydrogenase, mitochondrial</fullName>
    </recommendedName>
</protein>
<dbReference type="InterPro" id="IPR006089">
    <property type="entry name" value="Acyl-CoA_DH_CS"/>
</dbReference>
<evidence type="ECO:0000313" key="7">
    <source>
        <dbReference type="EMBL" id="MBV4398201.1"/>
    </source>
</evidence>
<dbReference type="EMBL" id="JAHSPR010000012">
    <property type="protein sequence ID" value="MBV4398201.1"/>
    <property type="molecule type" value="Genomic_DNA"/>
</dbReference>
<dbReference type="Pfam" id="PF00441">
    <property type="entry name" value="Acyl-CoA_dh_1"/>
    <property type="match status" value="1"/>
</dbReference>
<sequence>MLKLTPYDSLPEEILMFRESIRRFVDKELIPLEHSLGTDGLLEESQAEAVRARAREAGLWLLDVPEELGGLGLPLLPLAVFWEEVGRSTVASWVRHHGLFGPTVGPILLGLKESQREQYLYPVVEGKKKFCFAQTEPDAGSDPSGMRTRAMKTDTGYRINGVKRFITRAGEADFALVMAVTDPNTKARNGVSCFIVDMNSPGVKLASAERTVMGDRPWEIAFEDVEVPAENLVGEEGKGFALAQGYINHGRVRQGAHVCGAVERCLALTASYANQRKTFGATLAERQGVQWMLADAFTDLYATRLMVYDAAHKVDAGVDAKLETFMIKTFGVEAGFKAVDACLQLHGGTGLTEDAPVERFWRDLRSYRITEGPTEVLRTTLARQLLKNQG</sequence>
<evidence type="ECO:0000256" key="3">
    <source>
        <dbReference type="ARBA" id="ARBA00023002"/>
    </source>
</evidence>
<accession>A0ABS6NSN5</accession>
<evidence type="ECO:0000259" key="5">
    <source>
        <dbReference type="Pfam" id="PF02770"/>
    </source>
</evidence>
<dbReference type="InterPro" id="IPR013786">
    <property type="entry name" value="AcylCoA_DH/ox_N"/>
</dbReference>
<dbReference type="Pfam" id="PF02770">
    <property type="entry name" value="Acyl-CoA_dh_M"/>
    <property type="match status" value="1"/>
</dbReference>
<name>A0ABS6NSN5_9BURK</name>
<evidence type="ECO:0000256" key="1">
    <source>
        <dbReference type="ARBA" id="ARBA00019125"/>
    </source>
</evidence>
<organism evidence="7 8">
    <name type="scientific">Advenella alkanexedens</name>
    <dbReference type="NCBI Taxonomy" id="1481665"/>
    <lineage>
        <taxon>Bacteria</taxon>
        <taxon>Pseudomonadati</taxon>
        <taxon>Pseudomonadota</taxon>
        <taxon>Betaproteobacteria</taxon>
        <taxon>Burkholderiales</taxon>
        <taxon>Alcaligenaceae</taxon>
    </lineage>
</organism>
<comment type="caution">
    <text evidence="7">The sequence shown here is derived from an EMBL/GenBank/DDBJ whole genome shotgun (WGS) entry which is preliminary data.</text>
</comment>
<feature type="domain" description="Acyl-CoA dehydrogenase/oxidase N-terminal" evidence="6">
    <location>
        <begin position="12"/>
        <end position="127"/>
    </location>
</feature>
<evidence type="ECO:0000256" key="2">
    <source>
        <dbReference type="ARBA" id="ARBA00022630"/>
    </source>
</evidence>
<gene>
    <name evidence="7" type="ORF">KU392_13210</name>
</gene>
<dbReference type="PANTHER" id="PTHR48083">
    <property type="entry name" value="MEDIUM-CHAIN SPECIFIC ACYL-COA DEHYDROGENASE, MITOCHONDRIAL-RELATED"/>
    <property type="match status" value="1"/>
</dbReference>
<evidence type="ECO:0000313" key="8">
    <source>
        <dbReference type="Proteomes" id="UP000722165"/>
    </source>
</evidence>
<dbReference type="RefSeq" id="WP_217735528.1">
    <property type="nucleotide sequence ID" value="NZ_JAHSPR010000012.1"/>
</dbReference>
<dbReference type="CDD" id="cd00567">
    <property type="entry name" value="ACAD"/>
    <property type="match status" value="1"/>
</dbReference>
<dbReference type="InterPro" id="IPR006091">
    <property type="entry name" value="Acyl-CoA_Oxase/DH_mid-dom"/>
</dbReference>
<evidence type="ECO:0000259" key="4">
    <source>
        <dbReference type="Pfam" id="PF00441"/>
    </source>
</evidence>
<feature type="domain" description="Acyl-CoA oxidase/dehydrogenase middle" evidence="5">
    <location>
        <begin position="131"/>
        <end position="223"/>
    </location>
</feature>
<dbReference type="PROSITE" id="PS00073">
    <property type="entry name" value="ACYL_COA_DH_2"/>
    <property type="match status" value="1"/>
</dbReference>
<dbReference type="InterPro" id="IPR050741">
    <property type="entry name" value="Acyl-CoA_dehydrogenase"/>
</dbReference>
<proteinExistence type="predicted"/>